<evidence type="ECO:0000313" key="3">
    <source>
        <dbReference type="Proteomes" id="UP001161017"/>
    </source>
</evidence>
<dbReference type="EMBL" id="JAPUFD010000010">
    <property type="protein sequence ID" value="MDI1489939.1"/>
    <property type="molecule type" value="Genomic_DNA"/>
</dbReference>
<evidence type="ECO:0000256" key="1">
    <source>
        <dbReference type="SAM" id="MobiDB-lite"/>
    </source>
</evidence>
<protein>
    <submittedName>
        <fullName evidence="2">Uncharacterized protein</fullName>
    </submittedName>
</protein>
<organism evidence="2 3">
    <name type="scientific">Ramalina farinacea</name>
    <dbReference type="NCBI Taxonomy" id="258253"/>
    <lineage>
        <taxon>Eukaryota</taxon>
        <taxon>Fungi</taxon>
        <taxon>Dikarya</taxon>
        <taxon>Ascomycota</taxon>
        <taxon>Pezizomycotina</taxon>
        <taxon>Lecanoromycetes</taxon>
        <taxon>OSLEUM clade</taxon>
        <taxon>Lecanoromycetidae</taxon>
        <taxon>Lecanorales</taxon>
        <taxon>Lecanorineae</taxon>
        <taxon>Ramalinaceae</taxon>
        <taxon>Ramalina</taxon>
    </lineage>
</organism>
<accession>A0AA43QQN1</accession>
<feature type="region of interest" description="Disordered" evidence="1">
    <location>
        <begin position="132"/>
        <end position="215"/>
    </location>
</feature>
<gene>
    <name evidence="2" type="ORF">OHK93_001138</name>
</gene>
<name>A0AA43QQN1_9LECA</name>
<dbReference type="AlphaFoldDB" id="A0AA43QQN1"/>
<proteinExistence type="predicted"/>
<dbReference type="Proteomes" id="UP001161017">
    <property type="component" value="Unassembled WGS sequence"/>
</dbReference>
<sequence>MAHSNERIEFLHESRHFYKQEVPPFTQRGNVGYKKEVMILPPYVDKPRKSTVVYVRYKLRGGDRTFACLRMNRQRYIVKAMKRTWQPGDPIDNTGGSCYWYQWQGPNAHKQFIGPIAMSMSKYVAINSVASNGTRSARSEREDTGSQQYQESHLDPSRLGPNHNGGVIERDLESAFLSDTASPETPLDRSLAQGGTPSVEHSPAIDLPHPTVLASKPRMKTGSWMKRVSTSTPQKRDPLLERSARILSVAQEQSTILHVELLEDGSAPVKMKLSSAAVPKDDPEKRVTHESFFDLVTKVVNPNSQPHLIQAAIYPPLSPIDDDKASNDRPNVRYDISISYHLEETFEDFLHKVKTNFEEPHLNYGGRKSFECHVAIKPTVLLP</sequence>
<comment type="caution">
    <text evidence="2">The sequence shown here is derived from an EMBL/GenBank/DDBJ whole genome shotgun (WGS) entry which is preliminary data.</text>
</comment>
<evidence type="ECO:0000313" key="2">
    <source>
        <dbReference type="EMBL" id="MDI1489939.1"/>
    </source>
</evidence>
<reference evidence="2" key="1">
    <citation type="journal article" date="2023" name="Genome Biol. Evol.">
        <title>First Whole Genome Sequence and Flow Cytometry Genome Size Data for the Lichen-Forming Fungus Ramalina farinacea (Ascomycota).</title>
        <authorList>
            <person name="Llewellyn T."/>
            <person name="Mian S."/>
            <person name="Hill R."/>
            <person name="Leitch I.J."/>
            <person name="Gaya E."/>
        </authorList>
    </citation>
    <scope>NUCLEOTIDE SEQUENCE</scope>
    <source>
        <strain evidence="2">LIQ254RAFAR</strain>
    </source>
</reference>
<keyword evidence="3" id="KW-1185">Reference proteome</keyword>